<sequence>MNRRYHIIAGVFLAIILIGGPQIIQWHEEHTNPPFQNLLTSELTTPLSTYNPQTIADPTVFTHLTVYTASGKPVVLNASHTPLLFEAYWCPHCQRTLVLLNANKSHLRHFPIMISTGFAPNTSLQTAKHFTAEEESAFSLHGITVYYLLAHWRPLIKEFPMLIFPSKSGKIDQLMGEHTFPIWKKALDNHGA</sequence>
<dbReference type="RefSeq" id="WP_241712311.1">
    <property type="nucleotide sequence ID" value="NZ_JALBUF010000002.1"/>
</dbReference>
<evidence type="ECO:0000256" key="1">
    <source>
        <dbReference type="SAM" id="Phobius"/>
    </source>
</evidence>
<dbReference type="EMBL" id="JALBUF010000002">
    <property type="protein sequence ID" value="MCI0182697.1"/>
    <property type="molecule type" value="Genomic_DNA"/>
</dbReference>
<keyword evidence="1" id="KW-1133">Transmembrane helix</keyword>
<proteinExistence type="predicted"/>
<reference evidence="2" key="1">
    <citation type="submission" date="2022-03" db="EMBL/GenBank/DDBJ databases">
        <title>Draft Genome Sequence of Firmicute Strain S0AB, a Heterotrophic Iron/Sulfur-Oxidizing Extreme Acidophile.</title>
        <authorList>
            <person name="Vergara E."/>
            <person name="Pakostova E."/>
            <person name="Johnson D.B."/>
            <person name="Holmes D.S."/>
        </authorList>
    </citation>
    <scope>NUCLEOTIDE SEQUENCE</scope>
    <source>
        <strain evidence="2">S0AB</strain>
    </source>
</reference>
<organism evidence="2 3">
    <name type="scientific">Sulfoacidibacillus ferrooxidans</name>
    <dbReference type="NCBI Taxonomy" id="2005001"/>
    <lineage>
        <taxon>Bacteria</taxon>
        <taxon>Bacillati</taxon>
        <taxon>Bacillota</taxon>
        <taxon>Bacilli</taxon>
        <taxon>Bacillales</taxon>
        <taxon>Alicyclobacillaceae</taxon>
        <taxon>Sulfoacidibacillus</taxon>
    </lineage>
</organism>
<name>A0A9X2ADV3_9BACL</name>
<keyword evidence="3" id="KW-1185">Reference proteome</keyword>
<feature type="transmembrane region" description="Helical" evidence="1">
    <location>
        <begin position="7"/>
        <end position="24"/>
    </location>
</feature>
<protein>
    <recommendedName>
        <fullName evidence="4">Thioredoxin-like fold domain-containing protein</fullName>
    </recommendedName>
</protein>
<dbReference type="SUPFAM" id="SSF52833">
    <property type="entry name" value="Thioredoxin-like"/>
    <property type="match status" value="1"/>
</dbReference>
<accession>A0A9X2ADV3</accession>
<dbReference type="AlphaFoldDB" id="A0A9X2ADV3"/>
<evidence type="ECO:0008006" key="4">
    <source>
        <dbReference type="Google" id="ProtNLM"/>
    </source>
</evidence>
<dbReference type="Proteomes" id="UP001139263">
    <property type="component" value="Unassembled WGS sequence"/>
</dbReference>
<keyword evidence="1" id="KW-0472">Membrane</keyword>
<gene>
    <name evidence="2" type="ORF">MM817_00966</name>
</gene>
<evidence type="ECO:0000313" key="3">
    <source>
        <dbReference type="Proteomes" id="UP001139263"/>
    </source>
</evidence>
<comment type="caution">
    <text evidence="2">The sequence shown here is derived from an EMBL/GenBank/DDBJ whole genome shotgun (WGS) entry which is preliminary data.</text>
</comment>
<keyword evidence="1" id="KW-0812">Transmembrane</keyword>
<evidence type="ECO:0000313" key="2">
    <source>
        <dbReference type="EMBL" id="MCI0182697.1"/>
    </source>
</evidence>
<dbReference type="InterPro" id="IPR036249">
    <property type="entry name" value="Thioredoxin-like_sf"/>
</dbReference>